<protein>
    <submittedName>
        <fullName evidence="2">Uncharacterized protein</fullName>
    </submittedName>
</protein>
<dbReference type="eggNOG" id="COG1917">
    <property type="taxonomic scope" value="Bacteria"/>
</dbReference>
<feature type="region of interest" description="Disordered" evidence="1">
    <location>
        <begin position="1"/>
        <end position="24"/>
    </location>
</feature>
<proteinExistence type="predicted"/>
<feature type="compositionally biased region" description="Low complexity" evidence="1">
    <location>
        <begin position="15"/>
        <end position="24"/>
    </location>
</feature>
<dbReference type="SUPFAM" id="SSF51182">
    <property type="entry name" value="RmlC-like cupins"/>
    <property type="match status" value="1"/>
</dbReference>
<dbReference type="AlphaFoldDB" id="B0T8Y2"/>
<evidence type="ECO:0000313" key="2">
    <source>
        <dbReference type="EMBL" id="ABZ72899.1"/>
    </source>
</evidence>
<dbReference type="Gene3D" id="2.60.120.10">
    <property type="entry name" value="Jelly Rolls"/>
    <property type="match status" value="1"/>
</dbReference>
<name>B0T8Y2_CAUSK</name>
<accession>B0T8Y2</accession>
<dbReference type="InterPro" id="IPR011051">
    <property type="entry name" value="RmlC_Cupin_sf"/>
</dbReference>
<dbReference type="InterPro" id="IPR014710">
    <property type="entry name" value="RmlC-like_jellyroll"/>
</dbReference>
<gene>
    <name evidence="2" type="ordered locus">Caul_3772</name>
</gene>
<dbReference type="STRING" id="366602.Caul_3772"/>
<reference evidence="2" key="1">
    <citation type="submission" date="2008-01" db="EMBL/GenBank/DDBJ databases">
        <title>Complete sequence of chromosome of Caulobacter sp. K31.</title>
        <authorList>
            <consortium name="US DOE Joint Genome Institute"/>
            <person name="Copeland A."/>
            <person name="Lucas S."/>
            <person name="Lapidus A."/>
            <person name="Barry K."/>
            <person name="Glavina del Rio T."/>
            <person name="Dalin E."/>
            <person name="Tice H."/>
            <person name="Pitluck S."/>
            <person name="Bruce D."/>
            <person name="Goodwin L."/>
            <person name="Thompson L.S."/>
            <person name="Brettin T."/>
            <person name="Detter J.C."/>
            <person name="Han C."/>
            <person name="Schmutz J."/>
            <person name="Larimer F."/>
            <person name="Land M."/>
            <person name="Hauser L."/>
            <person name="Kyrpides N."/>
            <person name="Kim E."/>
            <person name="Stephens C."/>
            <person name="Richardson P."/>
        </authorList>
    </citation>
    <scope>NUCLEOTIDE SEQUENCE [LARGE SCALE GENOMIC DNA]</scope>
    <source>
        <strain evidence="2">K31</strain>
    </source>
</reference>
<sequence length="306" mass="33040">MSTMYADADPRSQLATAKAATTPTSASGFGASSYALFGEGPPQIDDETGRTWLARGQNFIVAYTLANPGAVLSRKDQADEYVLLIEAPQPHAVVTAGGEIVAVPGDHIAFIPPGDSSIRLPDGGEIVRLFTSQAADLAALCSNAATYARPAPSIPPLVRWPDPPGGFRIRKYALNVPAEDGRFGRIWRCTTFMVNVFEPAGPRDPEKLSPHHHDDFEQCSLAMGGSFVHHLRWPWTAKLADWREDEHATCPAPSIAVIPPKVIHTSASIAPQDNLLVDIFSPPRRDFSDMKGWVLNADDYPAPPVA</sequence>
<evidence type="ECO:0000256" key="1">
    <source>
        <dbReference type="SAM" id="MobiDB-lite"/>
    </source>
</evidence>
<dbReference type="HOGENOM" id="CLU_914757_0_0_5"/>
<dbReference type="EMBL" id="CP000927">
    <property type="protein sequence ID" value="ABZ72899.1"/>
    <property type="molecule type" value="Genomic_DNA"/>
</dbReference>
<organism evidence="2">
    <name type="scientific">Caulobacter sp. (strain K31)</name>
    <dbReference type="NCBI Taxonomy" id="366602"/>
    <lineage>
        <taxon>Bacteria</taxon>
        <taxon>Pseudomonadati</taxon>
        <taxon>Pseudomonadota</taxon>
        <taxon>Alphaproteobacteria</taxon>
        <taxon>Caulobacterales</taxon>
        <taxon>Caulobacteraceae</taxon>
        <taxon>Caulobacter</taxon>
    </lineage>
</organism>
<dbReference type="KEGG" id="cak:Caul_3772"/>